<protein>
    <recommendedName>
        <fullName evidence="3">Toxin</fullName>
    </recommendedName>
</protein>
<dbReference type="AlphaFoldDB" id="A0A7W6DJD4"/>
<evidence type="ECO:0000256" key="1">
    <source>
        <dbReference type="ARBA" id="ARBA00006226"/>
    </source>
</evidence>
<dbReference type="PANTHER" id="PTHR33755:SF9">
    <property type="entry name" value="TOXIN PARE1"/>
    <property type="match status" value="1"/>
</dbReference>
<sequence length="98" mass="11210">MTPSYTLSKAAERDLAQIAAYTIETFGIEQALAYRDGLIGCFQFLAEHPKSARLRDELNPPARARRFQSHLIFYDDQADGGIIILRVRHTREDWLDGE</sequence>
<dbReference type="PIRSF" id="PIRSF029218">
    <property type="entry name" value="ParE"/>
    <property type="match status" value="1"/>
</dbReference>
<gene>
    <name evidence="4" type="ORF">GGR44_003376</name>
</gene>
<evidence type="ECO:0000313" key="4">
    <source>
        <dbReference type="EMBL" id="MBB3983679.1"/>
    </source>
</evidence>
<dbReference type="InterPro" id="IPR051803">
    <property type="entry name" value="TA_system_RelE-like_toxin"/>
</dbReference>
<dbReference type="Pfam" id="PF05016">
    <property type="entry name" value="ParE_toxin"/>
    <property type="match status" value="1"/>
</dbReference>
<evidence type="ECO:0000313" key="5">
    <source>
        <dbReference type="Proteomes" id="UP000552757"/>
    </source>
</evidence>
<name>A0A7W6DJD4_9SPHN</name>
<comment type="similarity">
    <text evidence="1 3">Belongs to the RelE toxin family.</text>
</comment>
<keyword evidence="5" id="KW-1185">Reference proteome</keyword>
<dbReference type="PANTHER" id="PTHR33755">
    <property type="entry name" value="TOXIN PARE1-RELATED"/>
    <property type="match status" value="1"/>
</dbReference>
<accession>A0A7W6DJD4</accession>
<organism evidence="4 5">
    <name type="scientific">Sphingobium fontiphilum</name>
    <dbReference type="NCBI Taxonomy" id="944425"/>
    <lineage>
        <taxon>Bacteria</taxon>
        <taxon>Pseudomonadati</taxon>
        <taxon>Pseudomonadota</taxon>
        <taxon>Alphaproteobacteria</taxon>
        <taxon>Sphingomonadales</taxon>
        <taxon>Sphingomonadaceae</taxon>
        <taxon>Sphingobium</taxon>
    </lineage>
</organism>
<dbReference type="RefSeq" id="WP_183956613.1">
    <property type="nucleotide sequence ID" value="NZ_JACIEB010000014.1"/>
</dbReference>
<proteinExistence type="inferred from homology"/>
<keyword evidence="2" id="KW-1277">Toxin-antitoxin system</keyword>
<reference evidence="4 5" key="1">
    <citation type="submission" date="2020-08" db="EMBL/GenBank/DDBJ databases">
        <title>Genomic Encyclopedia of Type Strains, Phase IV (KMG-IV): sequencing the most valuable type-strain genomes for metagenomic binning, comparative biology and taxonomic classification.</title>
        <authorList>
            <person name="Goeker M."/>
        </authorList>
    </citation>
    <scope>NUCLEOTIDE SEQUENCE [LARGE SCALE GENOMIC DNA]</scope>
    <source>
        <strain evidence="4 5">DSM 29348</strain>
    </source>
</reference>
<evidence type="ECO:0000256" key="3">
    <source>
        <dbReference type="PIRNR" id="PIRNR029218"/>
    </source>
</evidence>
<dbReference type="EMBL" id="JACIEB010000014">
    <property type="protein sequence ID" value="MBB3983679.1"/>
    <property type="molecule type" value="Genomic_DNA"/>
</dbReference>
<evidence type="ECO:0000256" key="2">
    <source>
        <dbReference type="ARBA" id="ARBA00022649"/>
    </source>
</evidence>
<dbReference type="InterPro" id="IPR007712">
    <property type="entry name" value="RelE/ParE_toxin"/>
</dbReference>
<dbReference type="Proteomes" id="UP000552757">
    <property type="component" value="Unassembled WGS sequence"/>
</dbReference>
<dbReference type="InterPro" id="IPR035093">
    <property type="entry name" value="RelE/ParE_toxin_dom_sf"/>
</dbReference>
<dbReference type="Gene3D" id="3.30.2310.20">
    <property type="entry name" value="RelE-like"/>
    <property type="match status" value="1"/>
</dbReference>
<comment type="caution">
    <text evidence="4">The sequence shown here is derived from an EMBL/GenBank/DDBJ whole genome shotgun (WGS) entry which is preliminary data.</text>
</comment>
<dbReference type="InterPro" id="IPR028344">
    <property type="entry name" value="ParE1/4"/>
</dbReference>